<dbReference type="InterPro" id="IPR011322">
    <property type="entry name" value="N-reg_PII-like_a/b"/>
</dbReference>
<reference evidence="2 3" key="1">
    <citation type="submission" date="2020-08" db="EMBL/GenBank/DDBJ databases">
        <title>Sphingobacterium sp. DN00404 isolated from aquaculture water.</title>
        <authorList>
            <person name="Zhang M."/>
        </authorList>
    </citation>
    <scope>NUCLEOTIDE SEQUENCE [LARGE SCALE GENOMIC DNA]</scope>
    <source>
        <strain evidence="2 3">KCTC 32294</strain>
    </source>
</reference>
<feature type="domain" description="DUF2007" evidence="1">
    <location>
        <begin position="5"/>
        <end position="65"/>
    </location>
</feature>
<protein>
    <submittedName>
        <fullName evidence="2">DUF2007 domain-containing protein</fullName>
    </submittedName>
</protein>
<name>A0ABR7XYK9_9SPHI</name>
<evidence type="ECO:0000259" key="1">
    <source>
        <dbReference type="Pfam" id="PF09413"/>
    </source>
</evidence>
<evidence type="ECO:0000313" key="3">
    <source>
        <dbReference type="Proteomes" id="UP000606494"/>
    </source>
</evidence>
<dbReference type="SUPFAM" id="SSF54913">
    <property type="entry name" value="GlnB-like"/>
    <property type="match status" value="1"/>
</dbReference>
<dbReference type="Pfam" id="PF09413">
    <property type="entry name" value="DUF2007"/>
    <property type="match status" value="1"/>
</dbReference>
<gene>
    <name evidence="2" type="ORF">H8B17_00905</name>
</gene>
<keyword evidence="3" id="KW-1185">Reference proteome</keyword>
<dbReference type="Proteomes" id="UP000606494">
    <property type="component" value="Unassembled WGS sequence"/>
</dbReference>
<dbReference type="RefSeq" id="WP_190307303.1">
    <property type="nucleotide sequence ID" value="NZ_JACNYK010000001.1"/>
</dbReference>
<organism evidence="2 3">
    <name type="scientific">Sphingobacterium arenae</name>
    <dbReference type="NCBI Taxonomy" id="1280598"/>
    <lineage>
        <taxon>Bacteria</taxon>
        <taxon>Pseudomonadati</taxon>
        <taxon>Bacteroidota</taxon>
        <taxon>Sphingobacteriia</taxon>
        <taxon>Sphingobacteriales</taxon>
        <taxon>Sphingobacteriaceae</taxon>
        <taxon>Sphingobacterium</taxon>
    </lineage>
</organism>
<comment type="caution">
    <text evidence="2">The sequence shown here is derived from an EMBL/GenBank/DDBJ whole genome shotgun (WGS) entry which is preliminary data.</text>
</comment>
<proteinExistence type="predicted"/>
<dbReference type="EMBL" id="JACNYK010000001">
    <property type="protein sequence ID" value="MBD1424123.1"/>
    <property type="molecule type" value="Genomic_DNA"/>
</dbReference>
<accession>A0ABR7XYK9</accession>
<sequence>MEKGWIKIQTYTDAIRGEIDKQMLEENGIPAVLLNKQDSSFMFGKIDLFVNEKDVGQAQRLIQESESEKNGTKM</sequence>
<evidence type="ECO:0000313" key="2">
    <source>
        <dbReference type="EMBL" id="MBD1424123.1"/>
    </source>
</evidence>
<dbReference type="InterPro" id="IPR018551">
    <property type="entry name" value="DUF2007"/>
</dbReference>